<feature type="region of interest" description="Disordered" evidence="1">
    <location>
        <begin position="37"/>
        <end position="82"/>
    </location>
</feature>
<comment type="caution">
    <text evidence="2">The sequence shown here is derived from an EMBL/GenBank/DDBJ whole genome shotgun (WGS) entry which is preliminary data.</text>
</comment>
<keyword evidence="3" id="KW-1185">Reference proteome</keyword>
<evidence type="ECO:0000313" key="2">
    <source>
        <dbReference type="EMBL" id="KAL1273381.1"/>
    </source>
</evidence>
<dbReference type="EMBL" id="JAYMGO010000006">
    <property type="protein sequence ID" value="KAL1273381.1"/>
    <property type="molecule type" value="Genomic_DNA"/>
</dbReference>
<organism evidence="2 3">
    <name type="scientific">Cirrhinus molitorella</name>
    <name type="common">mud carp</name>
    <dbReference type="NCBI Taxonomy" id="172907"/>
    <lineage>
        <taxon>Eukaryota</taxon>
        <taxon>Metazoa</taxon>
        <taxon>Chordata</taxon>
        <taxon>Craniata</taxon>
        <taxon>Vertebrata</taxon>
        <taxon>Euteleostomi</taxon>
        <taxon>Actinopterygii</taxon>
        <taxon>Neopterygii</taxon>
        <taxon>Teleostei</taxon>
        <taxon>Ostariophysi</taxon>
        <taxon>Cypriniformes</taxon>
        <taxon>Cyprinidae</taxon>
        <taxon>Labeoninae</taxon>
        <taxon>Labeonini</taxon>
        <taxon>Cirrhinus</taxon>
    </lineage>
</organism>
<protein>
    <submittedName>
        <fullName evidence="2">Uncharacterized protein</fullName>
    </submittedName>
</protein>
<evidence type="ECO:0000256" key="1">
    <source>
        <dbReference type="SAM" id="MobiDB-lite"/>
    </source>
</evidence>
<proteinExistence type="predicted"/>
<feature type="compositionally biased region" description="Basic residues" evidence="1">
    <location>
        <begin position="73"/>
        <end position="82"/>
    </location>
</feature>
<accession>A0ABR3N9F9</accession>
<evidence type="ECO:0000313" key="3">
    <source>
        <dbReference type="Proteomes" id="UP001558613"/>
    </source>
</evidence>
<dbReference type="Proteomes" id="UP001558613">
    <property type="component" value="Unassembled WGS sequence"/>
</dbReference>
<name>A0ABR3N9F9_9TELE</name>
<gene>
    <name evidence="2" type="ORF">QQF64_029243</name>
</gene>
<sequence>MFLLPVKLRNTVGLPLGPSLELLTFPARQQPLHLHFDLKQRSESRPPPKASRWPSSRPLSQRPKPGRSGLGLMHRRTALSLD</sequence>
<feature type="compositionally biased region" description="Basic and acidic residues" evidence="1">
    <location>
        <begin position="37"/>
        <end position="46"/>
    </location>
</feature>
<reference evidence="2 3" key="1">
    <citation type="submission" date="2023-09" db="EMBL/GenBank/DDBJ databases">
        <authorList>
            <person name="Wang M."/>
        </authorList>
    </citation>
    <scope>NUCLEOTIDE SEQUENCE [LARGE SCALE GENOMIC DNA]</scope>
    <source>
        <strain evidence="2">GT-2023</strain>
        <tissue evidence="2">Liver</tissue>
    </source>
</reference>